<dbReference type="SUPFAM" id="SSF55811">
    <property type="entry name" value="Nudix"/>
    <property type="match status" value="1"/>
</dbReference>
<dbReference type="EC" id="3.6.1.55" evidence="8"/>
<dbReference type="InterPro" id="IPR020476">
    <property type="entry name" value="Nudix_hydrolase"/>
</dbReference>
<dbReference type="InterPro" id="IPR015797">
    <property type="entry name" value="NUDIX_hydrolase-like_dom_sf"/>
</dbReference>
<keyword evidence="9" id="KW-1185">Reference proteome</keyword>
<evidence type="ECO:0000256" key="3">
    <source>
        <dbReference type="ARBA" id="ARBA00022723"/>
    </source>
</evidence>
<dbReference type="RefSeq" id="WP_082352760.1">
    <property type="nucleotide sequence ID" value="NZ_CP129008.1"/>
</dbReference>
<accession>A0A7W3NFY7</accession>
<dbReference type="PROSITE" id="PS00893">
    <property type="entry name" value="NUDIX_BOX"/>
    <property type="match status" value="1"/>
</dbReference>
<dbReference type="Pfam" id="PF00293">
    <property type="entry name" value="NUDIX"/>
    <property type="match status" value="1"/>
</dbReference>
<dbReference type="PROSITE" id="PS51462">
    <property type="entry name" value="NUDIX"/>
    <property type="match status" value="1"/>
</dbReference>
<evidence type="ECO:0000256" key="1">
    <source>
        <dbReference type="ARBA" id="ARBA00001946"/>
    </source>
</evidence>
<gene>
    <name evidence="8" type="ORF">HNP21_005326</name>
</gene>
<keyword evidence="3" id="KW-0479">Metal-binding</keyword>
<organism evidence="8 9">
    <name type="scientific">Priestia aryabhattai</name>
    <name type="common">Bacillus aryabhattai</name>
    <dbReference type="NCBI Taxonomy" id="412384"/>
    <lineage>
        <taxon>Bacteria</taxon>
        <taxon>Bacillati</taxon>
        <taxon>Bacillota</taxon>
        <taxon>Bacilli</taxon>
        <taxon>Bacillales</taxon>
        <taxon>Bacillaceae</taxon>
        <taxon>Priestia</taxon>
    </lineage>
</organism>
<evidence type="ECO:0000256" key="4">
    <source>
        <dbReference type="ARBA" id="ARBA00022801"/>
    </source>
</evidence>
<evidence type="ECO:0000313" key="9">
    <source>
        <dbReference type="Proteomes" id="UP000543174"/>
    </source>
</evidence>
<evidence type="ECO:0000259" key="7">
    <source>
        <dbReference type="PROSITE" id="PS51462"/>
    </source>
</evidence>
<dbReference type="EMBL" id="JACJHT010000009">
    <property type="protein sequence ID" value="MBA9042193.1"/>
    <property type="molecule type" value="Genomic_DNA"/>
</dbReference>
<protein>
    <submittedName>
        <fullName evidence="8">8-oxo-dGTP diphosphatase</fullName>
        <ecNumber evidence="8">3.6.1.55</ecNumber>
    </submittedName>
</protein>
<dbReference type="Gene3D" id="3.90.79.10">
    <property type="entry name" value="Nucleoside Triphosphate Pyrophosphohydrolase"/>
    <property type="match status" value="1"/>
</dbReference>
<dbReference type="AlphaFoldDB" id="A0A7W3NFY7"/>
<comment type="similarity">
    <text evidence="2 6">Belongs to the Nudix hydrolase family.</text>
</comment>
<dbReference type="PANTHER" id="PTHR43758">
    <property type="entry name" value="7,8-DIHYDRO-8-OXOGUANINE TRIPHOSPHATASE"/>
    <property type="match status" value="1"/>
</dbReference>
<evidence type="ECO:0000256" key="6">
    <source>
        <dbReference type="RuleBase" id="RU003476"/>
    </source>
</evidence>
<dbReference type="GO" id="GO:0035539">
    <property type="term" value="F:8-oxo-7,8-dihydrodeoxyguanosine triphosphate pyrophosphatase activity"/>
    <property type="evidence" value="ECO:0007669"/>
    <property type="project" value="UniProtKB-EC"/>
</dbReference>
<comment type="caution">
    <text evidence="8">The sequence shown here is derived from an EMBL/GenBank/DDBJ whole genome shotgun (WGS) entry which is preliminary data.</text>
</comment>
<comment type="cofactor">
    <cofactor evidence="1">
        <name>Mg(2+)</name>
        <dbReference type="ChEBI" id="CHEBI:18420"/>
    </cofactor>
</comment>
<keyword evidence="5" id="KW-0460">Magnesium</keyword>
<sequence>MKFKYTVCFIKKGNKILMLNREKAPIMGLWNGVGGKIENGESPEEAAIREVWEETGIQLDSFVSQGVITWETPEGIVDGIHVFLGELNRDFKNNTPQKIREGILDWKEIDWILNPNNLGIPEKVPQYLPVLLKQKGHHFFTYKKGNMLHEKRL</sequence>
<dbReference type="InterPro" id="IPR000086">
    <property type="entry name" value="NUDIX_hydrolase_dom"/>
</dbReference>
<dbReference type="GO" id="GO:0005737">
    <property type="term" value="C:cytoplasm"/>
    <property type="evidence" value="ECO:0007669"/>
    <property type="project" value="TreeGrafter"/>
</dbReference>
<evidence type="ECO:0000313" key="8">
    <source>
        <dbReference type="EMBL" id="MBA9042193.1"/>
    </source>
</evidence>
<reference evidence="8" key="1">
    <citation type="submission" date="2020-08" db="EMBL/GenBank/DDBJ databases">
        <title>Functional genomics of gut bacteria from endangered species of beetles.</title>
        <authorList>
            <person name="Carlos-Shanley C."/>
        </authorList>
    </citation>
    <scope>NUCLEOTIDE SEQUENCE [LARGE SCALE GENOMIC DNA]</scope>
    <source>
        <strain evidence="8">S00060</strain>
    </source>
</reference>
<dbReference type="PRINTS" id="PR00502">
    <property type="entry name" value="NUDIXFAMILY"/>
</dbReference>
<dbReference type="PANTHER" id="PTHR43758:SF2">
    <property type="entry name" value="OXIDIZED PURINE NUCLEOSIDE TRIPHOSPHATE HYDROLASE"/>
    <property type="match status" value="1"/>
</dbReference>
<proteinExistence type="inferred from homology"/>
<name>A0A7W3NFY7_PRIAR</name>
<dbReference type="GO" id="GO:0046872">
    <property type="term" value="F:metal ion binding"/>
    <property type="evidence" value="ECO:0007669"/>
    <property type="project" value="UniProtKB-KW"/>
</dbReference>
<keyword evidence="4 6" id="KW-0378">Hydrolase</keyword>
<evidence type="ECO:0000256" key="5">
    <source>
        <dbReference type="ARBA" id="ARBA00022842"/>
    </source>
</evidence>
<dbReference type="InterPro" id="IPR020084">
    <property type="entry name" value="NUDIX_hydrolase_CS"/>
</dbReference>
<evidence type="ECO:0000256" key="2">
    <source>
        <dbReference type="ARBA" id="ARBA00005582"/>
    </source>
</evidence>
<dbReference type="Proteomes" id="UP000543174">
    <property type="component" value="Unassembled WGS sequence"/>
</dbReference>
<dbReference type="CDD" id="cd18886">
    <property type="entry name" value="NUDIX_MutT_Nudt1"/>
    <property type="match status" value="1"/>
</dbReference>
<feature type="domain" description="Nudix hydrolase" evidence="7">
    <location>
        <begin position="1"/>
        <end position="132"/>
    </location>
</feature>